<dbReference type="Pfam" id="PF02055">
    <property type="entry name" value="Glyco_hydro_30"/>
    <property type="match status" value="1"/>
</dbReference>
<feature type="domain" description="Glycosyl hydrolase family 30 beta sandwich" evidence="15">
    <location>
        <begin position="447"/>
        <end position="510"/>
    </location>
</feature>
<dbReference type="GO" id="GO:0010605">
    <property type="term" value="P:negative regulation of macromolecule metabolic process"/>
    <property type="evidence" value="ECO:0007669"/>
    <property type="project" value="UniProtKB-ARBA"/>
</dbReference>
<gene>
    <name evidence="16" type="primary">AUGUSTUS-3.0.2_35051</name>
    <name evidence="16" type="ORF">TcasGA2_TC035051</name>
</gene>
<comment type="pathway">
    <text evidence="3">Sphingolipid metabolism.</text>
</comment>
<evidence type="ECO:0000259" key="15">
    <source>
        <dbReference type="Pfam" id="PF17189"/>
    </source>
</evidence>
<reference evidence="16 17" key="1">
    <citation type="journal article" date="2008" name="Nature">
        <title>The genome of the model beetle and pest Tribolium castaneum.</title>
        <authorList>
            <consortium name="Tribolium Genome Sequencing Consortium"/>
            <person name="Richards S."/>
            <person name="Gibbs R.A."/>
            <person name="Weinstock G.M."/>
            <person name="Brown S.J."/>
            <person name="Denell R."/>
            <person name="Beeman R.W."/>
            <person name="Gibbs R."/>
            <person name="Beeman R.W."/>
            <person name="Brown S.J."/>
            <person name="Bucher G."/>
            <person name="Friedrich M."/>
            <person name="Grimmelikhuijzen C.J."/>
            <person name="Klingler M."/>
            <person name="Lorenzen M."/>
            <person name="Richards S."/>
            <person name="Roth S."/>
            <person name="Schroder R."/>
            <person name="Tautz D."/>
            <person name="Zdobnov E.M."/>
            <person name="Muzny D."/>
            <person name="Gibbs R.A."/>
            <person name="Weinstock G.M."/>
            <person name="Attaway T."/>
            <person name="Bell S."/>
            <person name="Buhay C.J."/>
            <person name="Chandrabose M.N."/>
            <person name="Chavez D."/>
            <person name="Clerk-Blankenburg K.P."/>
            <person name="Cree A."/>
            <person name="Dao M."/>
            <person name="Davis C."/>
            <person name="Chacko J."/>
            <person name="Dinh H."/>
            <person name="Dugan-Rocha S."/>
            <person name="Fowler G."/>
            <person name="Garner T.T."/>
            <person name="Garnes J."/>
            <person name="Gnirke A."/>
            <person name="Hawes A."/>
            <person name="Hernandez J."/>
            <person name="Hines S."/>
            <person name="Holder M."/>
            <person name="Hume J."/>
            <person name="Jhangiani S.N."/>
            <person name="Joshi V."/>
            <person name="Khan Z.M."/>
            <person name="Jackson L."/>
            <person name="Kovar C."/>
            <person name="Kowis A."/>
            <person name="Lee S."/>
            <person name="Lewis L.R."/>
            <person name="Margolis J."/>
            <person name="Morgan M."/>
            <person name="Nazareth L.V."/>
            <person name="Nguyen N."/>
            <person name="Okwuonu G."/>
            <person name="Parker D."/>
            <person name="Richards S."/>
            <person name="Ruiz S.J."/>
            <person name="Santibanez J."/>
            <person name="Savard J."/>
            <person name="Scherer S.E."/>
            <person name="Schneider B."/>
            <person name="Sodergren E."/>
            <person name="Tautz D."/>
            <person name="Vattahil S."/>
            <person name="Villasana D."/>
            <person name="White C.S."/>
            <person name="Wright R."/>
            <person name="Park Y."/>
            <person name="Beeman R.W."/>
            <person name="Lord J."/>
            <person name="Oppert B."/>
            <person name="Lorenzen M."/>
            <person name="Brown S."/>
            <person name="Wang L."/>
            <person name="Savard J."/>
            <person name="Tautz D."/>
            <person name="Richards S."/>
            <person name="Weinstock G."/>
            <person name="Gibbs R.A."/>
            <person name="Liu Y."/>
            <person name="Worley K."/>
            <person name="Weinstock G."/>
            <person name="Elsik C.G."/>
            <person name="Reese J.T."/>
            <person name="Elhaik E."/>
            <person name="Landan G."/>
            <person name="Graur D."/>
            <person name="Arensburger P."/>
            <person name="Atkinson P."/>
            <person name="Beeman R.W."/>
            <person name="Beidler J."/>
            <person name="Brown S.J."/>
            <person name="Demuth J.P."/>
            <person name="Drury D.W."/>
            <person name="Du Y.Z."/>
            <person name="Fujiwara H."/>
            <person name="Lorenzen M."/>
            <person name="Maselli V."/>
            <person name="Osanai M."/>
            <person name="Park Y."/>
            <person name="Robertson H.M."/>
            <person name="Tu Z."/>
            <person name="Wang J.J."/>
            <person name="Wang S."/>
            <person name="Richards S."/>
            <person name="Song H."/>
            <person name="Zhang L."/>
            <person name="Sodergren E."/>
            <person name="Werner D."/>
            <person name="Stanke M."/>
            <person name="Morgenstern B."/>
            <person name="Solovyev V."/>
            <person name="Kosarev P."/>
            <person name="Brown G."/>
            <person name="Chen H.C."/>
            <person name="Ermolaeva O."/>
            <person name="Hlavina W."/>
            <person name="Kapustin Y."/>
            <person name="Kiryutin B."/>
            <person name="Kitts P."/>
            <person name="Maglott D."/>
            <person name="Pruitt K."/>
            <person name="Sapojnikov V."/>
            <person name="Souvorov A."/>
            <person name="Mackey A.J."/>
            <person name="Waterhouse R.M."/>
            <person name="Wyder S."/>
            <person name="Zdobnov E.M."/>
            <person name="Zdobnov E.M."/>
            <person name="Wyder S."/>
            <person name="Kriventseva E.V."/>
            <person name="Kadowaki T."/>
            <person name="Bork P."/>
            <person name="Aranda M."/>
            <person name="Bao R."/>
            <person name="Beermann A."/>
            <person name="Berns N."/>
            <person name="Bolognesi R."/>
            <person name="Bonneton F."/>
            <person name="Bopp D."/>
            <person name="Brown S.J."/>
            <person name="Bucher G."/>
            <person name="Butts T."/>
            <person name="Chaumot A."/>
            <person name="Denell R.E."/>
            <person name="Ferrier D.E."/>
            <person name="Friedrich M."/>
            <person name="Gordon C.M."/>
            <person name="Jindra M."/>
            <person name="Klingler M."/>
            <person name="Lan Q."/>
            <person name="Lattorff H.M."/>
            <person name="Laudet V."/>
            <person name="von Levetsow C."/>
            <person name="Liu Z."/>
            <person name="Lutz R."/>
            <person name="Lynch J.A."/>
            <person name="da Fonseca R.N."/>
            <person name="Posnien N."/>
            <person name="Reuter R."/>
            <person name="Roth S."/>
            <person name="Savard J."/>
            <person name="Schinko J.B."/>
            <person name="Schmitt C."/>
            <person name="Schoppmeier M."/>
            <person name="Schroder R."/>
            <person name="Shippy T.D."/>
            <person name="Simonnet F."/>
            <person name="Marques-Souza H."/>
            <person name="Tautz D."/>
            <person name="Tomoyasu Y."/>
            <person name="Trauner J."/>
            <person name="Van der Zee M."/>
            <person name="Vervoort M."/>
            <person name="Wittkopp N."/>
            <person name="Wimmer E.A."/>
            <person name="Yang X."/>
            <person name="Jones A.K."/>
            <person name="Sattelle D.B."/>
            <person name="Ebert P.R."/>
            <person name="Nelson D."/>
            <person name="Scott J.G."/>
            <person name="Beeman R.W."/>
            <person name="Muthukrishnan S."/>
            <person name="Kramer K.J."/>
            <person name="Arakane Y."/>
            <person name="Beeman R.W."/>
            <person name="Zhu Q."/>
            <person name="Hogenkamp D."/>
            <person name="Dixit R."/>
            <person name="Oppert B."/>
            <person name="Jiang H."/>
            <person name="Zou Z."/>
            <person name="Marshall J."/>
            <person name="Elpidina E."/>
            <person name="Vinokurov K."/>
            <person name="Oppert C."/>
            <person name="Zou Z."/>
            <person name="Evans J."/>
            <person name="Lu Z."/>
            <person name="Zhao P."/>
            <person name="Sumathipala N."/>
            <person name="Altincicek B."/>
            <person name="Vilcinskas A."/>
            <person name="Williams M."/>
            <person name="Hultmark D."/>
            <person name="Hetru C."/>
            <person name="Jiang H."/>
            <person name="Grimmelikhuijzen C.J."/>
            <person name="Hauser F."/>
            <person name="Cazzamali G."/>
            <person name="Williamson M."/>
            <person name="Park Y."/>
            <person name="Li B."/>
            <person name="Tanaka Y."/>
            <person name="Predel R."/>
            <person name="Neupert S."/>
            <person name="Schachtner J."/>
            <person name="Verleyen P."/>
            <person name="Raible F."/>
            <person name="Bork P."/>
            <person name="Friedrich M."/>
            <person name="Walden K.K."/>
            <person name="Robertson H.M."/>
            <person name="Angeli S."/>
            <person name="Foret S."/>
            <person name="Bucher G."/>
            <person name="Schuetz S."/>
            <person name="Maleszka R."/>
            <person name="Wimmer E.A."/>
            <person name="Beeman R.W."/>
            <person name="Lorenzen M."/>
            <person name="Tomoyasu Y."/>
            <person name="Miller S.C."/>
            <person name="Grossmann D."/>
            <person name="Bucher G."/>
        </authorList>
    </citation>
    <scope>NUCLEOTIDE SEQUENCE [LARGE SCALE GENOMIC DNA]</scope>
    <source>
        <strain evidence="16 17">Georgia GA2</strain>
    </source>
</reference>
<keyword evidence="9 12" id="KW-0443">Lipid metabolism</keyword>
<comment type="catalytic activity">
    <reaction evidence="10">
        <text>a beta-D-glucosylceramide + H2O = an N-acyl-sphingoid base + D-glucose</text>
        <dbReference type="Rhea" id="RHEA:81447"/>
        <dbReference type="ChEBI" id="CHEBI:4167"/>
        <dbReference type="ChEBI" id="CHEBI:15377"/>
        <dbReference type="ChEBI" id="CHEBI:83264"/>
        <dbReference type="ChEBI" id="CHEBI:83273"/>
    </reaction>
    <physiologicalReaction direction="left-to-right" evidence="10">
        <dbReference type="Rhea" id="RHEA:81448"/>
    </physiologicalReaction>
</comment>
<evidence type="ECO:0000259" key="14">
    <source>
        <dbReference type="Pfam" id="PF02055"/>
    </source>
</evidence>
<dbReference type="GO" id="GO:0006066">
    <property type="term" value="P:alcohol metabolic process"/>
    <property type="evidence" value="ECO:0007669"/>
    <property type="project" value="UniProtKB-ARBA"/>
</dbReference>
<dbReference type="SUPFAM" id="SSF51445">
    <property type="entry name" value="(Trans)glycosidases"/>
    <property type="match status" value="1"/>
</dbReference>
<keyword evidence="12" id="KW-0326">Glycosidase</keyword>
<dbReference type="GO" id="GO:0042391">
    <property type="term" value="P:regulation of membrane potential"/>
    <property type="evidence" value="ECO:0007669"/>
    <property type="project" value="UniProtKB-ARBA"/>
</dbReference>
<evidence type="ECO:0000256" key="7">
    <source>
        <dbReference type="ARBA" id="ARBA00022801"/>
    </source>
</evidence>
<organism evidence="16 17">
    <name type="scientific">Tribolium castaneum</name>
    <name type="common">Red flour beetle</name>
    <dbReference type="NCBI Taxonomy" id="7070"/>
    <lineage>
        <taxon>Eukaryota</taxon>
        <taxon>Metazoa</taxon>
        <taxon>Ecdysozoa</taxon>
        <taxon>Arthropoda</taxon>
        <taxon>Hexapoda</taxon>
        <taxon>Insecta</taxon>
        <taxon>Pterygota</taxon>
        <taxon>Neoptera</taxon>
        <taxon>Endopterygota</taxon>
        <taxon>Coleoptera</taxon>
        <taxon>Polyphaga</taxon>
        <taxon>Cucujiformia</taxon>
        <taxon>Tenebrionidae</taxon>
        <taxon>Tenebrionidae incertae sedis</taxon>
        <taxon>Tribolium</taxon>
    </lineage>
</organism>
<dbReference type="PRINTS" id="PR00843">
    <property type="entry name" value="GLHYDRLASE30"/>
</dbReference>
<comment type="pathway">
    <text evidence="2">Lipid metabolism; sphingolipid metabolism.</text>
</comment>
<dbReference type="GO" id="GO:0051246">
    <property type="term" value="P:regulation of protein metabolic process"/>
    <property type="evidence" value="ECO:0007669"/>
    <property type="project" value="UniProtKB-ARBA"/>
</dbReference>
<dbReference type="GO" id="GO:0006680">
    <property type="term" value="P:glucosylceramide catabolic process"/>
    <property type="evidence" value="ECO:0000318"/>
    <property type="project" value="GO_Central"/>
</dbReference>
<dbReference type="EMBL" id="KQ971354">
    <property type="protein sequence ID" value="KYB26349.1"/>
    <property type="molecule type" value="Genomic_DNA"/>
</dbReference>
<dbReference type="Gene3D" id="3.20.20.80">
    <property type="entry name" value="Glycosidases"/>
    <property type="match status" value="1"/>
</dbReference>
<dbReference type="STRING" id="7070.A0A139WEN3"/>
<evidence type="ECO:0000256" key="1">
    <source>
        <dbReference type="ARBA" id="ARBA00001013"/>
    </source>
</evidence>
<dbReference type="GO" id="GO:0004348">
    <property type="term" value="F:glucosylceramidase activity"/>
    <property type="evidence" value="ECO:0000318"/>
    <property type="project" value="GO_Central"/>
</dbReference>
<dbReference type="PANTHER" id="PTHR11069:SF23">
    <property type="entry name" value="LYSOSOMAL ACID GLUCOSYLCERAMIDASE"/>
    <property type="match status" value="1"/>
</dbReference>
<dbReference type="GO" id="GO:0008202">
    <property type="term" value="P:steroid metabolic process"/>
    <property type="evidence" value="ECO:0007669"/>
    <property type="project" value="UniProtKB-ARBA"/>
</dbReference>
<dbReference type="InParanoid" id="A0A139WEN3"/>
<evidence type="ECO:0000256" key="2">
    <source>
        <dbReference type="ARBA" id="ARBA00004760"/>
    </source>
</evidence>
<dbReference type="GO" id="GO:0030163">
    <property type="term" value="P:protein catabolic process"/>
    <property type="evidence" value="ECO:0007669"/>
    <property type="project" value="UniProtKB-ARBA"/>
</dbReference>
<feature type="signal peptide" evidence="13">
    <location>
        <begin position="1"/>
        <end position="19"/>
    </location>
</feature>
<comment type="catalytic activity">
    <reaction evidence="11">
        <text>an N-acyl-1-beta-D-glucosyl-15-methylhexadecasphing-4-enine + H2O = an N-acyl-15-methylhexadecasphing-4-enine + D-glucose</text>
        <dbReference type="Rhea" id="RHEA:34755"/>
        <dbReference type="ChEBI" id="CHEBI:4167"/>
        <dbReference type="ChEBI" id="CHEBI:15377"/>
        <dbReference type="ChEBI" id="CHEBI:70815"/>
        <dbReference type="ChEBI" id="CHEBI:70846"/>
    </reaction>
    <physiologicalReaction direction="left-to-right" evidence="11">
        <dbReference type="Rhea" id="RHEA:34756"/>
    </physiologicalReaction>
</comment>
<comment type="catalytic activity">
    <reaction evidence="1">
        <text>a beta-D-glucosyl-(1&lt;-&gt;1')-N-acylsphing-4-enine + H2O = an N-acylsphing-4-enine + D-glucose</text>
        <dbReference type="Rhea" id="RHEA:13269"/>
        <dbReference type="ChEBI" id="CHEBI:4167"/>
        <dbReference type="ChEBI" id="CHEBI:15377"/>
        <dbReference type="ChEBI" id="CHEBI:22801"/>
        <dbReference type="ChEBI" id="CHEBI:52639"/>
        <dbReference type="EC" id="3.2.1.45"/>
    </reaction>
    <physiologicalReaction direction="left-to-right" evidence="1">
        <dbReference type="Rhea" id="RHEA:13270"/>
    </physiologicalReaction>
</comment>
<evidence type="ECO:0000256" key="9">
    <source>
        <dbReference type="ARBA" id="ARBA00023098"/>
    </source>
</evidence>
<evidence type="ECO:0000256" key="8">
    <source>
        <dbReference type="ARBA" id="ARBA00022919"/>
    </source>
</evidence>
<dbReference type="GO" id="GO:0016758">
    <property type="term" value="F:hexosyltransferase activity"/>
    <property type="evidence" value="ECO:0007669"/>
    <property type="project" value="UniProtKB-ARBA"/>
</dbReference>
<evidence type="ECO:0000256" key="5">
    <source>
        <dbReference type="ARBA" id="ARBA00012658"/>
    </source>
</evidence>
<dbReference type="SUPFAM" id="SSF51011">
    <property type="entry name" value="Glycosyl hydrolase domain"/>
    <property type="match status" value="1"/>
</dbReference>
<dbReference type="GO" id="GO:0005102">
    <property type="term" value="F:signaling receptor binding"/>
    <property type="evidence" value="ECO:0007669"/>
    <property type="project" value="UniProtKB-ARBA"/>
</dbReference>
<dbReference type="GO" id="GO:0007040">
    <property type="term" value="P:lysosome organization"/>
    <property type="evidence" value="ECO:0007669"/>
    <property type="project" value="UniProtKB-ARBA"/>
</dbReference>
<dbReference type="InterPro" id="IPR017853">
    <property type="entry name" value="GH"/>
</dbReference>
<dbReference type="GO" id="GO:0006914">
    <property type="term" value="P:autophagy"/>
    <property type="evidence" value="ECO:0007669"/>
    <property type="project" value="UniProtKB-ARBA"/>
</dbReference>
<sequence>MTLSRLTLALILAVTTCKSQEECLSKDFGNGGTVCVCNSEHCDTLPKLEKTEEGQFRVYTSNKDGQRFQQKSGVFSKKGKLFSKNKITIDRSKQYQEIEGFGGAFSDSVGINIASLDENVQKFLLQSYFADDGIEYSLCRIPIGGTDFSTRAYTYDDGEEDPDLNNFALAEEDFKYKIPYMKQAMELRGENKLRFFGSPWMVPKWIKTNGQYDGFGFVKTEMYQTWASYFLKFLEEYKKEGLEFWAVTTQNEPSLALGKGAKGLGSTGWDSIQLANWVTNNLGPTIKNSSFSDVKIIILDDQKPFLPWYVNSVLRDKATQNYVDGIAIHWYLGLITPGSVMDKTHENFPDKFIISTEAACGFSPKSEAVALGAWDRGEAYATDIIEDLQNWVVGWVDWNMCLDMKGGPTYIGNFIDAPIIVNAGANEFYKNPMYYVLGHFSKFLPVGSIRIDSKTDLDLDDVMVVAFQRPDEGTAVIILNKKEKPVSVNLIDETRGTAAIDISQKSITSILYW</sequence>
<reference evidence="16 17" key="2">
    <citation type="journal article" date="2010" name="Nucleic Acids Res.">
        <title>BeetleBase in 2010: revisions to provide comprehensive genomic information for Tribolium castaneum.</title>
        <authorList>
            <person name="Kim H.S."/>
            <person name="Murphy T."/>
            <person name="Xia J."/>
            <person name="Caragea D."/>
            <person name="Park Y."/>
            <person name="Beeman R.W."/>
            <person name="Lorenzen M.D."/>
            <person name="Butcher S."/>
            <person name="Manak J.R."/>
            <person name="Brown S.J."/>
        </authorList>
    </citation>
    <scope>GENOME REANNOTATION</scope>
    <source>
        <strain evidence="16 17">Georgia GA2</strain>
    </source>
</reference>
<evidence type="ECO:0000256" key="4">
    <source>
        <dbReference type="ARBA" id="ARBA00005382"/>
    </source>
</evidence>
<keyword evidence="7 12" id="KW-0378">Hydrolase</keyword>
<dbReference type="GO" id="GO:0032006">
    <property type="term" value="P:regulation of TOR signaling"/>
    <property type="evidence" value="ECO:0007669"/>
    <property type="project" value="UniProtKB-ARBA"/>
</dbReference>
<dbReference type="Pfam" id="PF17189">
    <property type="entry name" value="Glyco_hydro_30C"/>
    <property type="match status" value="1"/>
</dbReference>
<dbReference type="PANTHER" id="PTHR11069">
    <property type="entry name" value="GLUCOSYLCERAMIDASE"/>
    <property type="match status" value="1"/>
</dbReference>
<dbReference type="AlphaFoldDB" id="A0A139WEN3"/>
<accession>A0A139WEN3</accession>
<dbReference type="GO" id="GO:0005774">
    <property type="term" value="C:vacuolar membrane"/>
    <property type="evidence" value="ECO:0007669"/>
    <property type="project" value="UniProtKB-ARBA"/>
</dbReference>
<dbReference type="GO" id="GO:0005764">
    <property type="term" value="C:lysosome"/>
    <property type="evidence" value="ECO:0007669"/>
    <property type="project" value="UniProtKB-ARBA"/>
</dbReference>
<keyword evidence="8 12" id="KW-0746">Sphingolipid metabolism</keyword>
<dbReference type="InterPro" id="IPR033452">
    <property type="entry name" value="GH30_C"/>
</dbReference>
<dbReference type="eggNOG" id="KOG2566">
    <property type="taxonomic scope" value="Eukaryota"/>
</dbReference>
<evidence type="ECO:0000256" key="12">
    <source>
        <dbReference type="RuleBase" id="RU361188"/>
    </source>
</evidence>
<dbReference type="FunFam" id="3.20.20.80:FF:000030">
    <property type="entry name" value="Lysosomal acid glucosylceramidase"/>
    <property type="match status" value="1"/>
</dbReference>
<dbReference type="GO" id="GO:0016241">
    <property type="term" value="P:regulation of macroautophagy"/>
    <property type="evidence" value="ECO:0007669"/>
    <property type="project" value="UniProtKB-ARBA"/>
</dbReference>
<feature type="domain" description="Glycosyl hydrolase family 30 TIM-barrel" evidence="14">
    <location>
        <begin position="98"/>
        <end position="444"/>
    </location>
</feature>
<dbReference type="EC" id="3.2.1.45" evidence="5 12"/>
<dbReference type="OMA" id="GLMWNFA"/>
<keyword evidence="17" id="KW-1185">Reference proteome</keyword>
<evidence type="ECO:0000256" key="6">
    <source>
        <dbReference type="ARBA" id="ARBA00022729"/>
    </source>
</evidence>
<evidence type="ECO:0000256" key="10">
    <source>
        <dbReference type="ARBA" id="ARBA00050474"/>
    </source>
</evidence>
<evidence type="ECO:0000256" key="13">
    <source>
        <dbReference type="SAM" id="SignalP"/>
    </source>
</evidence>
<dbReference type="FunCoup" id="A0A139WEN3">
    <property type="interactions" value="158"/>
</dbReference>
<keyword evidence="6 13" id="KW-0732">Signal</keyword>
<comment type="similarity">
    <text evidence="4 12">Belongs to the glycosyl hydrolase 30 family.</text>
</comment>
<evidence type="ECO:0000256" key="11">
    <source>
        <dbReference type="ARBA" id="ARBA00051345"/>
    </source>
</evidence>
<evidence type="ECO:0000256" key="3">
    <source>
        <dbReference type="ARBA" id="ARBA00004991"/>
    </source>
</evidence>
<dbReference type="Proteomes" id="UP000007266">
    <property type="component" value="Linkage group 7"/>
</dbReference>
<proteinExistence type="inferred from homology"/>
<evidence type="ECO:0000313" key="17">
    <source>
        <dbReference type="Proteomes" id="UP000007266"/>
    </source>
</evidence>
<evidence type="ECO:0000313" key="16">
    <source>
        <dbReference type="EMBL" id="KYB26349.1"/>
    </source>
</evidence>
<dbReference type="InterPro" id="IPR033453">
    <property type="entry name" value="Glyco_hydro_30_TIM-barrel"/>
</dbReference>
<dbReference type="InterPro" id="IPR001139">
    <property type="entry name" value="Glyco_hydro_30"/>
</dbReference>
<name>A0A139WEN3_TRICA</name>
<protein>
    <recommendedName>
        <fullName evidence="5 12">Glucosylceramidase</fullName>
        <ecNumber evidence="5 12">3.2.1.45</ecNumber>
    </recommendedName>
</protein>
<feature type="chain" id="PRO_5007299839" description="Glucosylceramidase" evidence="13">
    <location>
        <begin position="20"/>
        <end position="513"/>
    </location>
</feature>